<dbReference type="EMBL" id="BMNJ01000001">
    <property type="protein sequence ID" value="GGO95328.1"/>
    <property type="molecule type" value="Genomic_DNA"/>
</dbReference>
<dbReference type="Pfam" id="PF13930">
    <property type="entry name" value="Endonuclea_NS_2"/>
    <property type="match status" value="1"/>
</dbReference>
<feature type="region of interest" description="Disordered" evidence="1">
    <location>
        <begin position="223"/>
        <end position="247"/>
    </location>
</feature>
<feature type="region of interest" description="Disordered" evidence="1">
    <location>
        <begin position="1"/>
        <end position="28"/>
    </location>
</feature>
<name>A0A8H9H9T5_9ACTO</name>
<dbReference type="Proteomes" id="UP000614239">
    <property type="component" value="Unassembled WGS sequence"/>
</dbReference>
<organism evidence="3 4">
    <name type="scientific">Actinomyces gaoshouyii</name>
    <dbReference type="NCBI Taxonomy" id="1960083"/>
    <lineage>
        <taxon>Bacteria</taxon>
        <taxon>Bacillati</taxon>
        <taxon>Actinomycetota</taxon>
        <taxon>Actinomycetes</taxon>
        <taxon>Actinomycetales</taxon>
        <taxon>Actinomycetaceae</taxon>
        <taxon>Actinomyces</taxon>
    </lineage>
</organism>
<proteinExistence type="predicted"/>
<evidence type="ECO:0000259" key="2">
    <source>
        <dbReference type="Pfam" id="PF13930"/>
    </source>
</evidence>
<dbReference type="AlphaFoldDB" id="A0A8H9H9T5"/>
<feature type="domain" description="Type VII secretion system protein EssD-like" evidence="2">
    <location>
        <begin position="105"/>
        <end position="209"/>
    </location>
</feature>
<comment type="caution">
    <text evidence="3">The sequence shown here is derived from an EMBL/GenBank/DDBJ whole genome shotgun (WGS) entry which is preliminary data.</text>
</comment>
<evidence type="ECO:0000313" key="4">
    <source>
        <dbReference type="Proteomes" id="UP000614239"/>
    </source>
</evidence>
<dbReference type="InterPro" id="IPR044927">
    <property type="entry name" value="Endonuclea_NS_2"/>
</dbReference>
<evidence type="ECO:0000256" key="1">
    <source>
        <dbReference type="SAM" id="MobiDB-lite"/>
    </source>
</evidence>
<sequence length="265" mass="29227">MEQRRVAGDADGFNRAHRPELPEGVERRRVDVSVGDALMPGARTPFGRGVDLEPNAVYHVEGRGDYYTDASGQIRHAELSSAVERFHVWGERVNPMNKDLNDPLPNVTYTVDGTFHYTTDGAGRTVLVEADGFEVAQWRKRSKSMQAQIGKLGGDSGYQGGHLAGSRFGGGPEEINVWPMREGINGNYVSSFYRLEDYFAKNIGNIEKIVIDVKYNTIPDVAPGGSLNDLGPSDTGTPNPDRTPESYHVSWEENGVVQTPQRFTN</sequence>
<accession>A0A8H9H9T5</accession>
<dbReference type="RefSeq" id="WP_143231750.1">
    <property type="nucleotide sequence ID" value="NZ_BMNJ01000001.1"/>
</dbReference>
<reference evidence="3" key="2">
    <citation type="submission" date="2020-09" db="EMBL/GenBank/DDBJ databases">
        <authorList>
            <person name="Sun Q."/>
            <person name="Zhou Y."/>
        </authorList>
    </citation>
    <scope>NUCLEOTIDE SEQUENCE</scope>
    <source>
        <strain evidence="3">CGMCC 4.7372</strain>
    </source>
</reference>
<reference evidence="3" key="1">
    <citation type="journal article" date="2014" name="Int. J. Syst. Evol. Microbiol.">
        <title>Complete genome sequence of Corynebacterium casei LMG S-19264T (=DSM 44701T), isolated from a smear-ripened cheese.</title>
        <authorList>
            <consortium name="US DOE Joint Genome Institute (JGI-PGF)"/>
            <person name="Walter F."/>
            <person name="Albersmeier A."/>
            <person name="Kalinowski J."/>
            <person name="Ruckert C."/>
        </authorList>
    </citation>
    <scope>NUCLEOTIDE SEQUENCE</scope>
    <source>
        <strain evidence="3">CGMCC 4.7372</strain>
    </source>
</reference>
<keyword evidence="4" id="KW-1185">Reference proteome</keyword>
<gene>
    <name evidence="3" type="ORF">GCM10011612_02910</name>
</gene>
<protein>
    <recommendedName>
        <fullName evidence="2">Type VII secretion system protein EssD-like domain-containing protein</fullName>
    </recommendedName>
</protein>
<evidence type="ECO:0000313" key="3">
    <source>
        <dbReference type="EMBL" id="GGO95328.1"/>
    </source>
</evidence>
<dbReference type="OrthoDB" id="5197289at2"/>